<dbReference type="RefSeq" id="WP_402379791.1">
    <property type="nucleotide sequence ID" value="NZ_JBIUYY010000004.1"/>
</dbReference>
<reference evidence="1 2" key="1">
    <citation type="submission" date="2024-10" db="EMBL/GenBank/DDBJ databases">
        <title>The Natural Products Discovery Center: Release of the First 8490 Sequenced Strains for Exploring Actinobacteria Biosynthetic Diversity.</title>
        <authorList>
            <person name="Kalkreuter E."/>
            <person name="Kautsar S.A."/>
            <person name="Yang D."/>
            <person name="Bader C.D."/>
            <person name="Teijaro C.N."/>
            <person name="Fluegel L."/>
            <person name="Davis C.M."/>
            <person name="Simpson J.R."/>
            <person name="Lauterbach L."/>
            <person name="Steele A.D."/>
            <person name="Gui C."/>
            <person name="Meng S."/>
            <person name="Li G."/>
            <person name="Viehrig K."/>
            <person name="Ye F."/>
            <person name="Su P."/>
            <person name="Kiefer A.F."/>
            <person name="Nichols A."/>
            <person name="Cepeda A.J."/>
            <person name="Yan W."/>
            <person name="Fan B."/>
            <person name="Jiang Y."/>
            <person name="Adhikari A."/>
            <person name="Zheng C.-J."/>
            <person name="Schuster L."/>
            <person name="Cowan T.M."/>
            <person name="Smanski M.J."/>
            <person name="Chevrette M.G."/>
            <person name="De Carvalho L.P.S."/>
            <person name="Shen B."/>
        </authorList>
    </citation>
    <scope>NUCLEOTIDE SEQUENCE [LARGE SCALE GENOMIC DNA]</scope>
    <source>
        <strain evidence="1 2">NPDC087220</strain>
    </source>
</reference>
<proteinExistence type="predicted"/>
<protein>
    <submittedName>
        <fullName evidence="1">Uncharacterized protein</fullName>
    </submittedName>
</protein>
<comment type="caution">
    <text evidence="1">The sequence shown here is derived from an EMBL/GenBank/DDBJ whole genome shotgun (WGS) entry which is preliminary data.</text>
</comment>
<evidence type="ECO:0000313" key="1">
    <source>
        <dbReference type="EMBL" id="MFJ2821670.1"/>
    </source>
</evidence>
<accession>A0ABW8EEK6</accession>
<dbReference type="EMBL" id="JBIUYY010000004">
    <property type="protein sequence ID" value="MFJ2821670.1"/>
    <property type="molecule type" value="Genomic_DNA"/>
</dbReference>
<evidence type="ECO:0000313" key="2">
    <source>
        <dbReference type="Proteomes" id="UP001617351"/>
    </source>
</evidence>
<keyword evidence="2" id="KW-1185">Reference proteome</keyword>
<name>A0ABW8EEK6_STRT5</name>
<dbReference type="Proteomes" id="UP001617351">
    <property type="component" value="Unassembled WGS sequence"/>
</dbReference>
<organism evidence="1 2">
    <name type="scientific">Streptomyces toxytricini</name>
    <name type="common">Actinomyces toxytricini</name>
    <dbReference type="NCBI Taxonomy" id="67369"/>
    <lineage>
        <taxon>Bacteria</taxon>
        <taxon>Bacillati</taxon>
        <taxon>Actinomycetota</taxon>
        <taxon>Actinomycetes</taxon>
        <taxon>Kitasatosporales</taxon>
        <taxon>Streptomycetaceae</taxon>
        <taxon>Streptomyces</taxon>
    </lineage>
</organism>
<gene>
    <name evidence="1" type="ORF">ACIO7M_11190</name>
</gene>
<sequence>MHHNTSPTDWYARTLRDPAEAYAAWRTCGVAVLPLGEHFEAIRFPQALAAAAVGCTTTTVVNLAFADALEGPIIHDPRGGNYYLLAAPGTGTRWNRSHQRHAECLGTDTQLGVPHPTHHHPTPARPLYWANPPTPHTPFCRTAAANLLLRIATARLTESAATAL</sequence>